<dbReference type="Proteomes" id="UP001638806">
    <property type="component" value="Unassembled WGS sequence"/>
</dbReference>
<organism evidence="1 2">
    <name type="scientific">Purpureocillium lilacinum</name>
    <name type="common">Paecilomyces lilacinus</name>
    <dbReference type="NCBI Taxonomy" id="33203"/>
    <lineage>
        <taxon>Eukaryota</taxon>
        <taxon>Fungi</taxon>
        <taxon>Dikarya</taxon>
        <taxon>Ascomycota</taxon>
        <taxon>Pezizomycotina</taxon>
        <taxon>Sordariomycetes</taxon>
        <taxon>Hypocreomycetidae</taxon>
        <taxon>Hypocreales</taxon>
        <taxon>Ophiocordycipitaceae</taxon>
        <taxon>Purpureocillium</taxon>
    </lineage>
</organism>
<evidence type="ECO:0000313" key="1">
    <source>
        <dbReference type="EMBL" id="KAL3964594.1"/>
    </source>
</evidence>
<reference evidence="1" key="1">
    <citation type="submission" date="2024-12" db="EMBL/GenBank/DDBJ databases">
        <title>Comparative genomics and development of molecular markers within Purpureocillium lilacinum and among Purpureocillium species.</title>
        <authorList>
            <person name="Yeh Z.-Y."/>
            <person name="Ni N.-T."/>
            <person name="Lo P.-H."/>
            <person name="Mushyakhwo K."/>
            <person name="Lin C.-F."/>
            <person name="Nai Y.-S."/>
        </authorList>
    </citation>
    <scope>NUCLEOTIDE SEQUENCE</scope>
    <source>
        <strain evidence="1">NCHU-NPUST-175</strain>
    </source>
</reference>
<keyword evidence="2" id="KW-1185">Reference proteome</keyword>
<evidence type="ECO:0000313" key="2">
    <source>
        <dbReference type="Proteomes" id="UP001638806"/>
    </source>
</evidence>
<name>A0ACC4E7H4_PURLI</name>
<protein>
    <submittedName>
        <fullName evidence="1">Uncharacterized protein</fullName>
    </submittedName>
</protein>
<dbReference type="EMBL" id="JBGNUJ010000002">
    <property type="protein sequence ID" value="KAL3964594.1"/>
    <property type="molecule type" value="Genomic_DNA"/>
</dbReference>
<gene>
    <name evidence="1" type="ORF">ACCO45_001598</name>
</gene>
<accession>A0ACC4E7H4</accession>
<sequence length="1322" mass="146711">MASEPVHPLRIAKSTPSSSPTKMAGNSLPRPLSEISPTEKRRNSPSWRQYTPTKALTLCTKASVPGNDSSPFQSSPLDSATSPRLFWQNRNAENMFAGARSGSTSPTRRSSIERLQRASRVRNSNILALEQKQEYDPTRIPHIERPLAKVQGNSFASSSSSGGLRSSDSEPRAFDSKSSLSMMSPSKTSPLVASNGLGALPRAPTPSKGQASPTKSSLSPTKFNKGIFDPEAGTWSGHSSIDEHGLPEGRFLHRHPKSVTFDAAPPQINEYEMATPDLSSVGTNSREGSYESVDDDDDDDVMYDPGHIGLQDDSFDASLEDTDKTPVVGPDDWRGESPMTHHNNPVEFEGSPMPENIPSVASPARPSHQRTDSANSNGDHRPLPPPPCYGRADVGRLLSPESACSPPASASKLDIQSFGNGKMTLEERLKLMMLSDDSNGKTAAEQQLRGRFHQRPRGCRRDDTVGDISLLGDYEMPSRISRESIMRRVNGNTTHRDSEYQFSSPAATPVSHRSPERSPERAELIDPDIPLPSTEESILEEEEEYEQEDSVIITRNHEEDDVLDLYGDDLDEMEDGDSQIQQADAESNYSDNEQAPGTTDKESTEAGVTTPRANSPAPFLSLGASIPDLAPAFAHTAFSTERTSVTPPVSQDGVKETAADPEAGRVKRPGTPERRMSKPEYDGTGWDEQEARDSPVIPERVATIKSASGSKLKTRLSNTPADLAAMREARRQVSQEVPTVPPIPEKHRNRLSQNYGDIQDTVPEESLERHPSLKNRSLTLDIDMGLSLDQDFERVIGSSKAPKTHGRTPRDPLLKEIDANVTIRSQRGYLMRQNTKVVTASDKDGEMTWKARSANNSPIKTDRPQSWVVEPWNGQVRQRSASRKRPANNGPVPPLPGQDSNATAINHSVEDDAQSEATIDSGERGRLFVKVMGVKDLDLPLPKNERTWFSLTLDNGVHCVTTAWLELARNAPIGQEFELVVPNDLEFQLTLNVKLEKPLPEELPIASAKMAKTKTSTFSRAEEERFAQQQRDALARRNNAPTGYELLSPLAAEDGSFARAYVCLKEHESRCFGRPYMAEVACFNEWATEEESFASSVKSKRGNNGIVRRAPYKIGKLELQLLFVPRPKNSKDEDMPKSMNSCVRELRAAEERLSRNWEGHLSQQGGDCPYWRRRYFKLVGAKLTAYHEATRQPRATINLGNAKRLIDDRRALTEKETVNKGKRRRSAFAEEEEGYMFVEEGFRIRFNNGEVIDFYADTAEDKEGWMKVLSDVIGRSDGGVEEDSNGVRSRAKWCELVLKREQELRRRAEGRRVHSRTKSTLL</sequence>
<comment type="caution">
    <text evidence="1">The sequence shown here is derived from an EMBL/GenBank/DDBJ whole genome shotgun (WGS) entry which is preliminary data.</text>
</comment>
<proteinExistence type="predicted"/>